<dbReference type="RefSeq" id="XP_068347085.1">
    <property type="nucleotide sequence ID" value="XM_068512874.1"/>
</dbReference>
<protein>
    <recommendedName>
        <fullName evidence="4">Cell division cycle protein 123</fullName>
    </recommendedName>
</protein>
<evidence type="ECO:0000256" key="1">
    <source>
        <dbReference type="ARBA" id="ARBA00011047"/>
    </source>
</evidence>
<dbReference type="OrthoDB" id="10258212at2759"/>
<dbReference type="Pfam" id="PF07065">
    <property type="entry name" value="D123"/>
    <property type="match status" value="1"/>
</dbReference>
<evidence type="ECO:0000313" key="3">
    <source>
        <dbReference type="Proteomes" id="UP000179807"/>
    </source>
</evidence>
<dbReference type="PANTHER" id="PTHR15323">
    <property type="entry name" value="D123 PROTEIN"/>
    <property type="match status" value="1"/>
</dbReference>
<accession>A0A1J4J9M9</accession>
<keyword evidence="3" id="KW-1185">Reference proteome</keyword>
<comment type="similarity">
    <text evidence="1">Belongs to the CDC123 family.</text>
</comment>
<sequence length="348" mass="40196">MTAQGTVAVMNVEDGELHGTPEEQRQQINGLLNFGMHNYYDQLSEHMFPTVFVNVSRKQAEAWRIFNIDSEMSEEQKSHFQSLKDNVAKAISDIRKNVKNPKSRIFVKLSSRSPKDAVWQDKQRILPILKEQFSHHHKDDLNAKMISLRRSFLKASAVNSADEAFELMKWSSRIISDLKIFLTASENSEWFDIKIVVRQFIEDLDVSNEFRGFVKDGKLTALSQYQTECYFPEIAKNADKIANNVKTFFNDVLLDKFPQWAKEGSVIDFAVVKDKVYIVELNPYGPCSGACLFNWQTDKEILSGNKPFEIRVVQDHVEHLEAYFSPWSELIKEAQKKKGFLSSVFHKK</sequence>
<dbReference type="GeneID" id="94847578"/>
<dbReference type="GO" id="GO:0005737">
    <property type="term" value="C:cytoplasm"/>
    <property type="evidence" value="ECO:0007669"/>
    <property type="project" value="TreeGrafter"/>
</dbReference>
<organism evidence="2 3">
    <name type="scientific">Tritrichomonas foetus</name>
    <dbReference type="NCBI Taxonomy" id="1144522"/>
    <lineage>
        <taxon>Eukaryota</taxon>
        <taxon>Metamonada</taxon>
        <taxon>Parabasalia</taxon>
        <taxon>Tritrichomonadida</taxon>
        <taxon>Tritrichomonadidae</taxon>
        <taxon>Tritrichomonas</taxon>
    </lineage>
</organism>
<gene>
    <name evidence="2" type="ORF">TRFO_39856</name>
</gene>
<dbReference type="Proteomes" id="UP000179807">
    <property type="component" value="Unassembled WGS sequence"/>
</dbReference>
<dbReference type="PANTHER" id="PTHR15323:SF6">
    <property type="entry name" value="CELL DIVISION CYCLE PROTEIN 123 HOMOLOG"/>
    <property type="match status" value="1"/>
</dbReference>
<comment type="caution">
    <text evidence="2">The sequence shown here is derived from an EMBL/GenBank/DDBJ whole genome shotgun (WGS) entry which is preliminary data.</text>
</comment>
<reference evidence="2" key="1">
    <citation type="submission" date="2016-10" db="EMBL/GenBank/DDBJ databases">
        <authorList>
            <person name="Benchimol M."/>
            <person name="Almeida L.G."/>
            <person name="Vasconcelos A.T."/>
            <person name="Perreira-Neves A."/>
            <person name="Rosa I.A."/>
            <person name="Tasca T."/>
            <person name="Bogo M.R."/>
            <person name="de Souza W."/>
        </authorList>
    </citation>
    <scope>NUCLEOTIDE SEQUENCE [LARGE SCALE GENOMIC DNA]</scope>
    <source>
        <strain evidence="2">K</strain>
    </source>
</reference>
<proteinExistence type="inferred from homology"/>
<dbReference type="AlphaFoldDB" id="A0A1J4J9M9"/>
<dbReference type="EMBL" id="MLAK01001361">
    <property type="protein sequence ID" value="OHS93948.1"/>
    <property type="molecule type" value="Genomic_DNA"/>
</dbReference>
<dbReference type="VEuPathDB" id="TrichDB:TRFO_39856"/>
<evidence type="ECO:0000313" key="2">
    <source>
        <dbReference type="EMBL" id="OHS93948.1"/>
    </source>
</evidence>
<evidence type="ECO:0008006" key="4">
    <source>
        <dbReference type="Google" id="ProtNLM"/>
    </source>
</evidence>
<name>A0A1J4J9M9_9EUKA</name>
<dbReference type="InterPro" id="IPR009772">
    <property type="entry name" value="CDC123"/>
</dbReference>